<organism evidence="3 4">
    <name type="scientific">Acetatifactor muris</name>
    <dbReference type="NCBI Taxonomy" id="879566"/>
    <lineage>
        <taxon>Bacteria</taxon>
        <taxon>Bacillati</taxon>
        <taxon>Bacillota</taxon>
        <taxon>Clostridia</taxon>
        <taxon>Lachnospirales</taxon>
        <taxon>Lachnospiraceae</taxon>
        <taxon>Acetatifactor</taxon>
    </lineage>
</organism>
<evidence type="ECO:0000313" key="4">
    <source>
        <dbReference type="Proteomes" id="UP000236311"/>
    </source>
</evidence>
<keyword evidence="2" id="KW-0812">Transmembrane</keyword>
<dbReference type="RefSeq" id="WP_103240349.1">
    <property type="nucleotide sequence ID" value="NZ_CANRXC010000037.1"/>
</dbReference>
<name>A0A2K4ZIK1_9FIRM</name>
<gene>
    <name evidence="3" type="ORF">AMURIS_03017</name>
</gene>
<feature type="coiled-coil region" evidence="1">
    <location>
        <begin position="9"/>
        <end position="54"/>
    </location>
</feature>
<sequence length="292" mass="32607">MANETSSLAAVAAEEKAKLKQEKKQFKQDQKAQKKEARRRAAEIARQEEALGEDGGNGLVTFFATLLIVVLWLAIVGVVIKMDIGGFGSSVLAPILKDIPVVNKILPSTAPTGGNSTDSESYGGYESMEEAVAYIRQLELELEREQTASKAKDTENEALRAEVLRLKEFEARQEEFQRISTEFYEEVVYSEKGPGLDAYMKYYESMYPTVAEYLYKQGLVQQQKNEETEAFAQTYANMKPKEVAKIFEEMTNELDLVADILSAMTVEQRAAIMNVLDPELGAKLTKLMKPSS</sequence>
<dbReference type="AlphaFoldDB" id="A0A2K4ZIK1"/>
<keyword evidence="2" id="KW-1133">Transmembrane helix</keyword>
<evidence type="ECO:0000313" key="3">
    <source>
        <dbReference type="EMBL" id="SOY30290.1"/>
    </source>
</evidence>
<keyword evidence="4" id="KW-1185">Reference proteome</keyword>
<proteinExistence type="predicted"/>
<evidence type="ECO:0000256" key="1">
    <source>
        <dbReference type="SAM" id="Coils"/>
    </source>
</evidence>
<dbReference type="Proteomes" id="UP000236311">
    <property type="component" value="Unassembled WGS sequence"/>
</dbReference>
<dbReference type="OrthoDB" id="1766808at2"/>
<evidence type="ECO:0000256" key="2">
    <source>
        <dbReference type="SAM" id="Phobius"/>
    </source>
</evidence>
<dbReference type="EMBL" id="OFSM01000015">
    <property type="protein sequence ID" value="SOY30290.1"/>
    <property type="molecule type" value="Genomic_DNA"/>
</dbReference>
<dbReference type="SUPFAM" id="SSF158791">
    <property type="entry name" value="MgtE N-terminal domain-like"/>
    <property type="match status" value="1"/>
</dbReference>
<keyword evidence="1" id="KW-0175">Coiled coil</keyword>
<evidence type="ECO:0008006" key="5">
    <source>
        <dbReference type="Google" id="ProtNLM"/>
    </source>
</evidence>
<feature type="coiled-coil region" evidence="1">
    <location>
        <begin position="128"/>
        <end position="157"/>
    </location>
</feature>
<reference evidence="3 4" key="1">
    <citation type="submission" date="2018-01" db="EMBL/GenBank/DDBJ databases">
        <authorList>
            <person name="Gaut B.S."/>
            <person name="Morton B.R."/>
            <person name="Clegg M.T."/>
            <person name="Duvall M.R."/>
        </authorList>
    </citation>
    <scope>NUCLEOTIDE SEQUENCE [LARGE SCALE GENOMIC DNA]</scope>
    <source>
        <strain evidence="3">GP69</strain>
    </source>
</reference>
<protein>
    <recommendedName>
        <fullName evidence="5">MgtE intracellular N domain protein</fullName>
    </recommendedName>
</protein>
<feature type="transmembrane region" description="Helical" evidence="2">
    <location>
        <begin position="59"/>
        <end position="80"/>
    </location>
</feature>
<accession>A0A2K4ZIK1</accession>
<keyword evidence="2" id="KW-0472">Membrane</keyword>